<reference evidence="2 3" key="1">
    <citation type="submission" date="2022-03" db="EMBL/GenBank/DDBJ databases">
        <title>Genome data of Colletotrichum spp.</title>
        <authorList>
            <person name="Utami Y.D."/>
            <person name="Hiruma K."/>
        </authorList>
    </citation>
    <scope>NUCLEOTIDE SEQUENCE [LARGE SCALE GENOMIC DNA]</scope>
    <source>
        <strain evidence="2 3">MAFF 239500</strain>
    </source>
</reference>
<keyword evidence="3" id="KW-1185">Reference proteome</keyword>
<organism evidence="2 3">
    <name type="scientific">Colletotrichum spaethianum</name>
    <dbReference type="NCBI Taxonomy" id="700344"/>
    <lineage>
        <taxon>Eukaryota</taxon>
        <taxon>Fungi</taxon>
        <taxon>Dikarya</taxon>
        <taxon>Ascomycota</taxon>
        <taxon>Pezizomycotina</taxon>
        <taxon>Sordariomycetes</taxon>
        <taxon>Hypocreomycetidae</taxon>
        <taxon>Glomerellales</taxon>
        <taxon>Glomerellaceae</taxon>
        <taxon>Colletotrichum</taxon>
        <taxon>Colletotrichum spaethianum species complex</taxon>
    </lineage>
</organism>
<evidence type="ECO:0000313" key="3">
    <source>
        <dbReference type="Proteomes" id="UP001055115"/>
    </source>
</evidence>
<accession>A0AA37P9V9</accession>
<proteinExistence type="predicted"/>
<dbReference type="GeneID" id="73329318"/>
<feature type="compositionally biased region" description="Low complexity" evidence="1">
    <location>
        <begin position="10"/>
        <end position="20"/>
    </location>
</feature>
<evidence type="ECO:0000256" key="1">
    <source>
        <dbReference type="SAM" id="MobiDB-lite"/>
    </source>
</evidence>
<feature type="compositionally biased region" description="Gly residues" evidence="1">
    <location>
        <begin position="21"/>
        <end position="31"/>
    </location>
</feature>
<feature type="region of interest" description="Disordered" evidence="1">
    <location>
        <begin position="1"/>
        <end position="59"/>
    </location>
</feature>
<gene>
    <name evidence="2" type="ORF">ColSpa_08516</name>
</gene>
<dbReference type="EMBL" id="BQXU01000023">
    <property type="protein sequence ID" value="GKT48335.1"/>
    <property type="molecule type" value="Genomic_DNA"/>
</dbReference>
<evidence type="ECO:0000313" key="2">
    <source>
        <dbReference type="EMBL" id="GKT48335.1"/>
    </source>
</evidence>
<name>A0AA37P9V9_9PEZI</name>
<sequence>MQEQRRRAEQQQQKRGLGEPELGGIGLGDGMGQALWIGETTNWGHPRTGDGSRNRQGSLKYLGSGELKLQAAALGRRGEARRGKRR</sequence>
<dbReference type="Proteomes" id="UP001055115">
    <property type="component" value="Unassembled WGS sequence"/>
</dbReference>
<comment type="caution">
    <text evidence="2">The sequence shown here is derived from an EMBL/GenBank/DDBJ whole genome shotgun (WGS) entry which is preliminary data.</text>
</comment>
<protein>
    <submittedName>
        <fullName evidence="2">Uncharacterized protein</fullName>
    </submittedName>
</protein>
<dbReference type="AlphaFoldDB" id="A0AA37P9V9"/>
<dbReference type="RefSeq" id="XP_049130685.1">
    <property type="nucleotide sequence ID" value="XM_049274728.1"/>
</dbReference>